<name>A0A538TUD0_UNCEI</name>
<feature type="domain" description="FlgD/Vpr Ig-like" evidence="1">
    <location>
        <begin position="61"/>
        <end position="114"/>
    </location>
</feature>
<sequence length="142" mass="15209">MRGRVDVLPTVVAGSARDAVGIVAFAIAAGTLLSGLRGQTLEPGFEGPQAIGTRSEFEVARAELAELAVFDHTGRRVRTLHAGTLAPGRYARTWDGRTDGFSNAPSGLYLFMLNTAEQMRSERVAWVRSCAARQFGALETEA</sequence>
<organism evidence="2 3">
    <name type="scientific">Eiseniibacteriota bacterium</name>
    <dbReference type="NCBI Taxonomy" id="2212470"/>
    <lineage>
        <taxon>Bacteria</taxon>
        <taxon>Candidatus Eiseniibacteriota</taxon>
    </lineage>
</organism>
<proteinExistence type="predicted"/>
<accession>A0A538TUD0</accession>
<evidence type="ECO:0000259" key="1">
    <source>
        <dbReference type="Pfam" id="PF13860"/>
    </source>
</evidence>
<comment type="caution">
    <text evidence="2">The sequence shown here is derived from an EMBL/GenBank/DDBJ whole genome shotgun (WGS) entry which is preliminary data.</text>
</comment>
<dbReference type="Proteomes" id="UP000316609">
    <property type="component" value="Unassembled WGS sequence"/>
</dbReference>
<dbReference type="AlphaFoldDB" id="A0A538TUD0"/>
<reference evidence="2 3" key="1">
    <citation type="journal article" date="2019" name="Nat. Microbiol.">
        <title>Mediterranean grassland soil C-N compound turnover is dependent on rainfall and depth, and is mediated by genomically divergent microorganisms.</title>
        <authorList>
            <person name="Diamond S."/>
            <person name="Andeer P.F."/>
            <person name="Li Z."/>
            <person name="Crits-Christoph A."/>
            <person name="Burstein D."/>
            <person name="Anantharaman K."/>
            <person name="Lane K.R."/>
            <person name="Thomas B.C."/>
            <person name="Pan C."/>
            <person name="Northen T.R."/>
            <person name="Banfield J.F."/>
        </authorList>
    </citation>
    <scope>NUCLEOTIDE SEQUENCE [LARGE SCALE GENOMIC DNA]</scope>
    <source>
        <strain evidence="2">WS_8</strain>
    </source>
</reference>
<protein>
    <recommendedName>
        <fullName evidence="1">FlgD/Vpr Ig-like domain-containing protein</fullName>
    </recommendedName>
</protein>
<dbReference type="EMBL" id="VBOY01000046">
    <property type="protein sequence ID" value="TMQ67227.1"/>
    <property type="molecule type" value="Genomic_DNA"/>
</dbReference>
<evidence type="ECO:0000313" key="2">
    <source>
        <dbReference type="EMBL" id="TMQ67227.1"/>
    </source>
</evidence>
<dbReference type="Gene3D" id="2.60.40.4070">
    <property type="match status" value="1"/>
</dbReference>
<gene>
    <name evidence="2" type="ORF">E6K78_05485</name>
</gene>
<dbReference type="InterPro" id="IPR025965">
    <property type="entry name" value="FlgD/Vpr_Ig-like"/>
</dbReference>
<dbReference type="Pfam" id="PF13860">
    <property type="entry name" value="FlgD_ig"/>
    <property type="match status" value="1"/>
</dbReference>
<evidence type="ECO:0000313" key="3">
    <source>
        <dbReference type="Proteomes" id="UP000316609"/>
    </source>
</evidence>